<comment type="caution">
    <text evidence="2">The sequence shown here is derived from an EMBL/GenBank/DDBJ whole genome shotgun (WGS) entry which is preliminary data.</text>
</comment>
<dbReference type="Proteomes" id="UP000034292">
    <property type="component" value="Unassembled WGS sequence"/>
</dbReference>
<protein>
    <submittedName>
        <fullName evidence="2">Uncharacterized protein</fullName>
    </submittedName>
</protein>
<evidence type="ECO:0000313" key="2">
    <source>
        <dbReference type="EMBL" id="KKR78338.1"/>
    </source>
</evidence>
<evidence type="ECO:0000256" key="1">
    <source>
        <dbReference type="SAM" id="Phobius"/>
    </source>
</evidence>
<proteinExistence type="predicted"/>
<keyword evidence="1" id="KW-1133">Transmembrane helix</keyword>
<dbReference type="STRING" id="1618408.UU23_C0001G0102"/>
<feature type="transmembrane region" description="Helical" evidence="1">
    <location>
        <begin position="31"/>
        <end position="53"/>
    </location>
</feature>
<name>A0A0G0TMW6_9BACT</name>
<keyword evidence="1" id="KW-0472">Membrane</keyword>
<dbReference type="InterPro" id="IPR045584">
    <property type="entry name" value="Pilin-like"/>
</dbReference>
<dbReference type="SUPFAM" id="SSF54523">
    <property type="entry name" value="Pili subunits"/>
    <property type="match status" value="1"/>
</dbReference>
<dbReference type="Pfam" id="PF07963">
    <property type="entry name" value="N_methyl"/>
    <property type="match status" value="1"/>
</dbReference>
<sequence>MTIKLKDTNNKTLNSQQSTKHLKKGFTLIELIMYMALMSIFLVVLSELFLSILEVRKESEATSGVEQDARYILSRLYYDLNRASSITTPATPGSSSSTLVAIISGDTNSYSASGGNLTLTNNAGTNNLNSSASSISNLNFQKIGASGIGQTVKIDFTLTGKTQRTGGAEIRDFTTTVGLR</sequence>
<dbReference type="NCBIfam" id="TIGR02532">
    <property type="entry name" value="IV_pilin_GFxxxE"/>
    <property type="match status" value="1"/>
</dbReference>
<dbReference type="InterPro" id="IPR012902">
    <property type="entry name" value="N_methyl_site"/>
</dbReference>
<evidence type="ECO:0000313" key="3">
    <source>
        <dbReference type="Proteomes" id="UP000034292"/>
    </source>
</evidence>
<keyword evidence="1" id="KW-0812">Transmembrane</keyword>
<accession>A0A0G0TMW6</accession>
<organism evidence="2 3">
    <name type="scientific">Candidatus Curtissbacteria bacterium GW2011_GWA1_40_9</name>
    <dbReference type="NCBI Taxonomy" id="1618408"/>
    <lineage>
        <taxon>Bacteria</taxon>
        <taxon>Candidatus Curtissiibacteriota</taxon>
    </lineage>
</organism>
<dbReference type="AlphaFoldDB" id="A0A0G0TMW6"/>
<gene>
    <name evidence="2" type="ORF">UU23_C0001G0102</name>
</gene>
<reference evidence="2 3" key="1">
    <citation type="journal article" date="2015" name="Nature">
        <title>rRNA introns, odd ribosomes, and small enigmatic genomes across a large radiation of phyla.</title>
        <authorList>
            <person name="Brown C.T."/>
            <person name="Hug L.A."/>
            <person name="Thomas B.C."/>
            <person name="Sharon I."/>
            <person name="Castelle C.J."/>
            <person name="Singh A."/>
            <person name="Wilkins M.J."/>
            <person name="Williams K.H."/>
            <person name="Banfield J.F."/>
        </authorList>
    </citation>
    <scope>NUCLEOTIDE SEQUENCE [LARGE SCALE GENOMIC DNA]</scope>
</reference>
<dbReference type="EMBL" id="LBZV01000001">
    <property type="protein sequence ID" value="KKR78338.1"/>
    <property type="molecule type" value="Genomic_DNA"/>
</dbReference>